<dbReference type="EMBL" id="ACFY01000084">
    <property type="protein sequence ID" value="EEG94203.1"/>
    <property type="molecule type" value="Genomic_DNA"/>
</dbReference>
<organism evidence="1 2">
    <name type="scientific">Roseburia inulinivorans DSM 16841</name>
    <dbReference type="NCBI Taxonomy" id="622312"/>
    <lineage>
        <taxon>Bacteria</taxon>
        <taxon>Bacillati</taxon>
        <taxon>Bacillota</taxon>
        <taxon>Clostridia</taxon>
        <taxon>Lachnospirales</taxon>
        <taxon>Lachnospiraceae</taxon>
        <taxon>Roseburia</taxon>
    </lineage>
</organism>
<dbReference type="RefSeq" id="WP_007885490.1">
    <property type="nucleotide sequence ID" value="NZ_ACFY01000084.1"/>
</dbReference>
<evidence type="ECO:0000313" key="1">
    <source>
        <dbReference type="EMBL" id="EEG94203.1"/>
    </source>
</evidence>
<protein>
    <submittedName>
        <fullName evidence="1">Uncharacterized protein</fullName>
    </submittedName>
</protein>
<dbReference type="AlphaFoldDB" id="C0FSX4"/>
<evidence type="ECO:0000313" key="2">
    <source>
        <dbReference type="Proteomes" id="UP000003561"/>
    </source>
</evidence>
<gene>
    <name evidence="1" type="ORF">ROSEINA2194_01841</name>
</gene>
<reference evidence="1 2" key="1">
    <citation type="submission" date="2009-02" db="EMBL/GenBank/DDBJ databases">
        <authorList>
            <person name="Fulton L."/>
            <person name="Clifton S."/>
            <person name="Fulton B."/>
            <person name="Xu J."/>
            <person name="Minx P."/>
            <person name="Pepin K.H."/>
            <person name="Johnson M."/>
            <person name="Bhonagiri V."/>
            <person name="Nash W.E."/>
            <person name="Mardis E.R."/>
            <person name="Wilson R.K."/>
        </authorList>
    </citation>
    <scope>NUCLEOTIDE SEQUENCE [LARGE SCALE GENOMIC DNA]</scope>
    <source>
        <strain evidence="1 2">DSM 16841</strain>
    </source>
</reference>
<name>C0FSX4_9FIRM</name>
<sequence length="125" mass="14559">MILQWNEDDLFFVCTMIEVVARKTHNRSRDVVEKLSDKVLLHQLKVASVNHCLSFEQVCDEWIEDYAIPEGDYDNIVSYGNDIPTETSVGKIYQTIILDNLKSRENVIESIRRVYHSLNDTCDYS</sequence>
<dbReference type="GeneID" id="75163648"/>
<dbReference type="Proteomes" id="UP000003561">
    <property type="component" value="Unassembled WGS sequence"/>
</dbReference>
<proteinExistence type="predicted"/>
<comment type="caution">
    <text evidence="1">The sequence shown here is derived from an EMBL/GenBank/DDBJ whole genome shotgun (WGS) entry which is preliminary data.</text>
</comment>
<dbReference type="eggNOG" id="ENOG5031TP2">
    <property type="taxonomic scope" value="Bacteria"/>
</dbReference>
<reference evidence="1 2" key="2">
    <citation type="submission" date="2009-03" db="EMBL/GenBank/DDBJ databases">
        <title>Draft genome sequence of Roseburia inulinivorans (DSM 16841).</title>
        <authorList>
            <person name="Sudarsanam P."/>
            <person name="Ley R."/>
            <person name="Guruge J."/>
            <person name="Turnbaugh P.J."/>
            <person name="Mahowald M."/>
            <person name="Liep D."/>
            <person name="Gordon J."/>
        </authorList>
    </citation>
    <scope>NUCLEOTIDE SEQUENCE [LARGE SCALE GENOMIC DNA]</scope>
    <source>
        <strain evidence="1 2">DSM 16841</strain>
    </source>
</reference>
<accession>C0FSX4</accession>